<keyword evidence="1" id="KW-0472">Membrane</keyword>
<feature type="transmembrane region" description="Helical" evidence="1">
    <location>
        <begin position="143"/>
        <end position="166"/>
    </location>
</feature>
<gene>
    <name evidence="2" type="ORF">CAEBREN_25867</name>
</gene>
<dbReference type="HOGENOM" id="CLU_1166732_0_0_1"/>
<keyword evidence="1" id="KW-0812">Transmembrane</keyword>
<dbReference type="AlphaFoldDB" id="G0MWS8"/>
<evidence type="ECO:0000313" key="3">
    <source>
        <dbReference type="Proteomes" id="UP000008068"/>
    </source>
</evidence>
<organism evidence="3">
    <name type="scientific">Caenorhabditis brenneri</name>
    <name type="common">Nematode worm</name>
    <dbReference type="NCBI Taxonomy" id="135651"/>
    <lineage>
        <taxon>Eukaryota</taxon>
        <taxon>Metazoa</taxon>
        <taxon>Ecdysozoa</taxon>
        <taxon>Nematoda</taxon>
        <taxon>Chromadorea</taxon>
        <taxon>Rhabditida</taxon>
        <taxon>Rhabditina</taxon>
        <taxon>Rhabditomorpha</taxon>
        <taxon>Rhabditoidea</taxon>
        <taxon>Rhabditidae</taxon>
        <taxon>Peloderinae</taxon>
        <taxon>Caenorhabditis</taxon>
    </lineage>
</organism>
<feature type="transmembrane region" description="Helical" evidence="1">
    <location>
        <begin position="7"/>
        <end position="27"/>
    </location>
</feature>
<feature type="transmembrane region" description="Helical" evidence="1">
    <location>
        <begin position="39"/>
        <end position="56"/>
    </location>
</feature>
<evidence type="ECO:0000313" key="2">
    <source>
        <dbReference type="EMBL" id="EGT46259.1"/>
    </source>
</evidence>
<keyword evidence="3" id="KW-1185">Reference proteome</keyword>
<feature type="transmembrane region" description="Helical" evidence="1">
    <location>
        <begin position="110"/>
        <end position="131"/>
    </location>
</feature>
<evidence type="ECO:0000256" key="1">
    <source>
        <dbReference type="SAM" id="Phobius"/>
    </source>
</evidence>
<dbReference type="InParanoid" id="G0MWS8"/>
<accession>G0MWS8</accession>
<sequence length="236" mass="26627">MAILASAFLAILFTGFVYLLPLILWIIHVKFSKDDMEYFLFFYFLSALGWIAVFLLKKFVTCAQTCLKLTKYQRNRNNILIGLGFIALCSIVGRVVFYDSANMKKVDILIFLYLLATSFASFYFIFVEGPANKCKWNFKFSGYQLGCVCVAVTVNLLAILSVFIAAVRNQEQTDIICFQIASGLIGTTSSIEILMILMGKLQLDERNGEELTTVTTEKPKEATRTLSIGNDRVYVI</sequence>
<keyword evidence="1" id="KW-1133">Transmembrane helix</keyword>
<dbReference type="EMBL" id="GL379817">
    <property type="protein sequence ID" value="EGT46259.1"/>
    <property type="molecule type" value="Genomic_DNA"/>
</dbReference>
<dbReference type="Proteomes" id="UP000008068">
    <property type="component" value="Unassembled WGS sequence"/>
</dbReference>
<feature type="transmembrane region" description="Helical" evidence="1">
    <location>
        <begin position="77"/>
        <end position="98"/>
    </location>
</feature>
<name>G0MWS8_CAEBE</name>
<protein>
    <submittedName>
        <fullName evidence="2">Uncharacterized protein</fullName>
    </submittedName>
</protein>
<proteinExistence type="predicted"/>
<feature type="transmembrane region" description="Helical" evidence="1">
    <location>
        <begin position="178"/>
        <end position="197"/>
    </location>
</feature>
<reference evidence="3" key="1">
    <citation type="submission" date="2011-07" db="EMBL/GenBank/DDBJ databases">
        <authorList>
            <consortium name="Caenorhabditis brenneri Sequencing and Analysis Consortium"/>
            <person name="Wilson R.K."/>
        </authorList>
    </citation>
    <scope>NUCLEOTIDE SEQUENCE [LARGE SCALE GENOMIC DNA]</scope>
    <source>
        <strain evidence="3">PB2801</strain>
    </source>
</reference>